<dbReference type="Gene3D" id="2.30.42.10">
    <property type="match status" value="1"/>
</dbReference>
<feature type="compositionally biased region" description="Basic and acidic residues" evidence="1">
    <location>
        <begin position="697"/>
        <end position="718"/>
    </location>
</feature>
<feature type="compositionally biased region" description="Acidic residues" evidence="1">
    <location>
        <begin position="673"/>
        <end position="696"/>
    </location>
</feature>
<dbReference type="InterPro" id="IPR001478">
    <property type="entry name" value="PDZ"/>
</dbReference>
<dbReference type="InterPro" id="IPR044926">
    <property type="entry name" value="RGS_subdomain_2"/>
</dbReference>
<dbReference type="SMART" id="SM00315">
    <property type="entry name" value="RGS"/>
    <property type="match status" value="1"/>
</dbReference>
<dbReference type="GO" id="GO:0005634">
    <property type="term" value="C:nucleus"/>
    <property type="evidence" value="ECO:0007669"/>
    <property type="project" value="TreeGrafter"/>
</dbReference>
<feature type="region of interest" description="Disordered" evidence="1">
    <location>
        <begin position="269"/>
        <end position="324"/>
    </location>
</feature>
<feature type="region of interest" description="Disordered" evidence="1">
    <location>
        <begin position="493"/>
        <end position="745"/>
    </location>
</feature>
<feature type="compositionally biased region" description="Basic and acidic residues" evidence="1">
    <location>
        <begin position="149"/>
        <end position="159"/>
    </location>
</feature>
<evidence type="ECO:0000259" key="2">
    <source>
        <dbReference type="PROSITE" id="PS50106"/>
    </source>
</evidence>
<dbReference type="Gene3D" id="1.10.196.10">
    <property type="match status" value="1"/>
</dbReference>
<dbReference type="Gene3D" id="1.10.167.10">
    <property type="entry name" value="Regulator of G-protein Signalling 4, domain 2"/>
    <property type="match status" value="1"/>
</dbReference>
<dbReference type="PROSITE" id="PS50106">
    <property type="entry name" value="PDZ"/>
    <property type="match status" value="1"/>
</dbReference>
<dbReference type="GO" id="GO:0005886">
    <property type="term" value="C:plasma membrane"/>
    <property type="evidence" value="ECO:0007669"/>
    <property type="project" value="TreeGrafter"/>
</dbReference>
<dbReference type="PRINTS" id="PR01301">
    <property type="entry name" value="RGSPROTEIN"/>
</dbReference>
<dbReference type="CDD" id="cd06711">
    <property type="entry name" value="PDZ_RGS3-like"/>
    <property type="match status" value="1"/>
</dbReference>
<dbReference type="KEGG" id="sasa:106565973"/>
<dbReference type="PROSITE" id="PS50132">
    <property type="entry name" value="RGS"/>
    <property type="match status" value="1"/>
</dbReference>
<dbReference type="SUPFAM" id="SSF50729">
    <property type="entry name" value="PH domain-like"/>
    <property type="match status" value="1"/>
</dbReference>
<dbReference type="PANTHER" id="PTHR46848:SF1">
    <property type="entry name" value="REGULATOR OF G-PROTEIN SIGNALING 3"/>
    <property type="match status" value="1"/>
</dbReference>
<dbReference type="SUPFAM" id="SSF50156">
    <property type="entry name" value="PDZ domain-like"/>
    <property type="match status" value="1"/>
</dbReference>
<evidence type="ECO:0000256" key="1">
    <source>
        <dbReference type="SAM" id="MobiDB-lite"/>
    </source>
</evidence>
<dbReference type="InterPro" id="IPR016137">
    <property type="entry name" value="RGS"/>
</dbReference>
<keyword evidence="4" id="KW-1185">Reference proteome</keyword>
<feature type="domain" description="RGS" evidence="3">
    <location>
        <begin position="866"/>
        <end position="982"/>
    </location>
</feature>
<dbReference type="SUPFAM" id="SSF48097">
    <property type="entry name" value="Regulator of G-protein signaling, RGS"/>
    <property type="match status" value="1"/>
</dbReference>
<dbReference type="Proteomes" id="UP001652741">
    <property type="component" value="Chromosome ssa01"/>
</dbReference>
<dbReference type="InterPro" id="IPR034951">
    <property type="entry name" value="RGS_RGS3"/>
</dbReference>
<dbReference type="SMART" id="SM00228">
    <property type="entry name" value="PDZ"/>
    <property type="match status" value="1"/>
</dbReference>
<organism evidence="4 5">
    <name type="scientific">Salmo salar</name>
    <name type="common">Atlantic salmon</name>
    <dbReference type="NCBI Taxonomy" id="8030"/>
    <lineage>
        <taxon>Eukaryota</taxon>
        <taxon>Metazoa</taxon>
        <taxon>Chordata</taxon>
        <taxon>Craniata</taxon>
        <taxon>Vertebrata</taxon>
        <taxon>Euteleostomi</taxon>
        <taxon>Actinopterygii</taxon>
        <taxon>Neopterygii</taxon>
        <taxon>Teleostei</taxon>
        <taxon>Protacanthopterygii</taxon>
        <taxon>Salmoniformes</taxon>
        <taxon>Salmonidae</taxon>
        <taxon>Salmoninae</taxon>
        <taxon>Salmo</taxon>
    </lineage>
</organism>
<evidence type="ECO:0000313" key="5">
    <source>
        <dbReference type="RefSeq" id="XP_013989176.2"/>
    </source>
</evidence>
<dbReference type="InterPro" id="IPR024066">
    <property type="entry name" value="RGS_subdom1/3"/>
</dbReference>
<protein>
    <submittedName>
        <fullName evidence="5">Regulator of G-protein signaling 3 isoform X1</fullName>
    </submittedName>
</protein>
<feature type="region of interest" description="Disordered" evidence="1">
    <location>
        <begin position="832"/>
        <end position="851"/>
    </location>
</feature>
<dbReference type="Pfam" id="PF00595">
    <property type="entry name" value="PDZ"/>
    <property type="match status" value="1"/>
</dbReference>
<feature type="domain" description="PDZ" evidence="2">
    <location>
        <begin position="40"/>
        <end position="117"/>
    </location>
</feature>
<dbReference type="GeneID" id="106565973"/>
<dbReference type="RefSeq" id="XP_013989176.2">
    <property type="nucleotide sequence ID" value="XM_014133701.2"/>
</dbReference>
<dbReference type="Pfam" id="PF00615">
    <property type="entry name" value="RGS"/>
    <property type="match status" value="1"/>
</dbReference>
<evidence type="ECO:0000313" key="4">
    <source>
        <dbReference type="Proteomes" id="UP001652741"/>
    </source>
</evidence>
<sequence>MFSKGSVSACDSFVFLSEAPLSNHGAASETTSPENMQCLTVTILRGKDGYGFTICSDSPVRVQAVDPGGPADQAGLQQLDTVLQLNGQPVEQWKCVELAHAIRNNSNEITVVVWRTGPAAKPSFEGLIHRPSYKPNYDTPSPPTRRRDRSKDRLDRDKIPPAVPPLPAHHRTSRRVLVNGSEGGGRGVVGGVGGPWGERRCLGGGAEEVDGKARSQTHSQSHTATLKGTRVKASNGDNYIILAPINPGSQILRPVYQDNHGTLAGRIYPGQASMPQKQGSGGAPPGGVGLAGRTTFLRRSANAKMSKPSEANLSGQPPPSYQQVQSSNFANYQNCTIVHSHVQHDNPHGNYGYVKAAPKILIFPIFVQPLDLCNPTRTLVVSEEMILHESKHLSIKVTVFIYTDLMLVTREDEPGRCNVLQNPLFLRQLRLQDDHAEDLRIYLIHMTEKCDCLLSLEAYSADQKRRVCQCLKDTIDKQLQLQRTSPFYPPNVQMLEPKVDTPPCELGGGRGLPLPRGSEEDHLYPYPSSPSEPLTLGNPHPSELLTPLEEVCTPLGDGEEHKVPPTQPPSTEWEDSKSMEGTEPEIWRESEEVEEGEEERKGEEEAEIEERGEREREEEEEEGGDVKPPATDDEAPSDPPDINAPPSSSSSFVIPELRLDRSFSADALSSPNTDEEYDEDDDEDDDDDEEDDSDDTYLERSDSKRRSMVEGSACEKHGGRLSVQNSLRRRTHSEGSLLQDPRATGFTSDNAINCLDPTHTHKGGWTLPSPKTLKKELTKNGGSMHQLCMLFSGRKLSAGSPCSCDVGPDGSKKSKKSKNLAKDMKNRLAFLRRRNESPGSNPAGKFDKSLKSVKPTPEEALKWGESLDKLLAHKYGLAAFRAFLRTEFSEENLEFWLACEDYKKIKSQSKMASKAKKVFAEYIAIQSCKEVNLDSYTREHTKDNLQNVTRSCFDLAQRRIYGLMEKDSYPRFLRSELYMDLVNQKKASTTSTSSSS</sequence>
<feature type="region of interest" description="Disordered" evidence="1">
    <location>
        <begin position="207"/>
        <end position="227"/>
    </location>
</feature>
<reference evidence="5" key="1">
    <citation type="submission" date="2025-08" db="UniProtKB">
        <authorList>
            <consortium name="RefSeq"/>
        </authorList>
    </citation>
    <scope>IDENTIFICATION</scope>
</reference>
<accession>A0A1S3LDZ1</accession>
<feature type="region of interest" description="Disordered" evidence="1">
    <location>
        <begin position="799"/>
        <end position="820"/>
    </location>
</feature>
<proteinExistence type="predicted"/>
<feature type="compositionally biased region" description="Gly residues" evidence="1">
    <location>
        <begin position="279"/>
        <end position="290"/>
    </location>
</feature>
<dbReference type="AlphaFoldDB" id="A0A1S3LDZ1"/>
<feature type="compositionally biased region" description="Gly residues" evidence="1">
    <location>
        <begin position="181"/>
        <end position="192"/>
    </location>
</feature>
<evidence type="ECO:0000259" key="3">
    <source>
        <dbReference type="PROSITE" id="PS50132"/>
    </source>
</evidence>
<dbReference type="CDD" id="cd08713">
    <property type="entry name" value="RGS_RGS3"/>
    <property type="match status" value="1"/>
</dbReference>
<gene>
    <name evidence="5" type="primary">LOC106565973</name>
</gene>
<dbReference type="InterPro" id="IPR036305">
    <property type="entry name" value="RGS_sf"/>
</dbReference>
<name>A0A1S3LDZ1_SALSA</name>
<dbReference type="InterPro" id="IPR036034">
    <property type="entry name" value="PDZ_sf"/>
</dbReference>
<dbReference type="GO" id="GO:0009968">
    <property type="term" value="P:negative regulation of signal transduction"/>
    <property type="evidence" value="ECO:0007669"/>
    <property type="project" value="UniProtKB-KW"/>
</dbReference>
<feature type="compositionally biased region" description="Polar residues" evidence="1">
    <location>
        <begin position="214"/>
        <end position="226"/>
    </location>
</feature>
<dbReference type="PANTHER" id="PTHR46848">
    <property type="entry name" value="REGULATOR OF G-PROTEIN SIGNALING 3"/>
    <property type="match status" value="1"/>
</dbReference>
<feature type="compositionally biased region" description="Basic and acidic residues" evidence="1">
    <location>
        <begin position="598"/>
        <end position="615"/>
    </location>
</feature>
<feature type="region of interest" description="Disordered" evidence="1">
    <location>
        <begin position="123"/>
        <end position="192"/>
    </location>
</feature>
<feature type="compositionally biased region" description="Basic and acidic residues" evidence="1">
    <location>
        <begin position="574"/>
        <end position="590"/>
    </location>
</feature>